<evidence type="ECO:0000313" key="2">
    <source>
        <dbReference type="Proteomes" id="UP001497535"/>
    </source>
</evidence>
<comment type="caution">
    <text evidence="1">The sequence shown here is derived from an EMBL/GenBank/DDBJ whole genome shotgun (WGS) entry which is preliminary data.</text>
</comment>
<name>A0ACB0YH29_MELEN</name>
<protein>
    <submittedName>
        <fullName evidence="1">Uncharacterized protein</fullName>
    </submittedName>
</protein>
<dbReference type="Proteomes" id="UP001497535">
    <property type="component" value="Unassembled WGS sequence"/>
</dbReference>
<proteinExistence type="predicted"/>
<organism evidence="1 2">
    <name type="scientific">Meloidogyne enterolobii</name>
    <name type="common">Root-knot nematode worm</name>
    <name type="synonym">Meloidogyne mayaguensis</name>
    <dbReference type="NCBI Taxonomy" id="390850"/>
    <lineage>
        <taxon>Eukaryota</taxon>
        <taxon>Metazoa</taxon>
        <taxon>Ecdysozoa</taxon>
        <taxon>Nematoda</taxon>
        <taxon>Chromadorea</taxon>
        <taxon>Rhabditida</taxon>
        <taxon>Tylenchina</taxon>
        <taxon>Tylenchomorpha</taxon>
        <taxon>Tylenchoidea</taxon>
        <taxon>Meloidogynidae</taxon>
        <taxon>Meloidogyninae</taxon>
        <taxon>Meloidogyne</taxon>
    </lineage>
</organism>
<dbReference type="EMBL" id="CAVMJV010000012">
    <property type="protein sequence ID" value="CAK5046175.1"/>
    <property type="molecule type" value="Genomic_DNA"/>
</dbReference>
<gene>
    <name evidence="1" type="ORF">MENTE1834_LOCUS11980</name>
</gene>
<accession>A0ACB0YH29</accession>
<reference evidence="1" key="1">
    <citation type="submission" date="2023-11" db="EMBL/GenBank/DDBJ databases">
        <authorList>
            <person name="Poullet M."/>
        </authorList>
    </citation>
    <scope>NUCLEOTIDE SEQUENCE</scope>
    <source>
        <strain evidence="1">E1834</strain>
    </source>
</reference>
<keyword evidence="2" id="KW-1185">Reference proteome</keyword>
<evidence type="ECO:0000313" key="1">
    <source>
        <dbReference type="EMBL" id="CAK5046175.1"/>
    </source>
</evidence>
<sequence>MKKYYLAKLKTGNNPLRQPVDPKIFSLTDLSFLTRILNSIGLVELIDDENTTIEQILDSKGRQILVDSQIQIDQTFLDFNRKITAVGI</sequence>